<dbReference type="EMBL" id="AP023092">
    <property type="protein sequence ID" value="BCE31483.1"/>
    <property type="molecule type" value="Genomic_DNA"/>
</dbReference>
<evidence type="ECO:0000313" key="16">
    <source>
        <dbReference type="EMBL" id="BCE31483.1"/>
    </source>
</evidence>
<dbReference type="PANTHER" id="PTHR30529">
    <property type="entry name" value="CYTOCHROME B561"/>
    <property type="match status" value="1"/>
</dbReference>
<dbReference type="EMBL" id="AP023099">
    <property type="protein sequence ID" value="BCE92609.1"/>
    <property type="molecule type" value="Genomic_DNA"/>
</dbReference>
<name>A0A809ZBU0_9BRAD</name>
<evidence type="ECO:0000256" key="2">
    <source>
        <dbReference type="ARBA" id="ARBA00004651"/>
    </source>
</evidence>
<evidence type="ECO:0000256" key="10">
    <source>
        <dbReference type="ARBA" id="ARBA00023004"/>
    </source>
</evidence>
<reference evidence="15" key="1">
    <citation type="submission" date="2020-05" db="EMBL/GenBank/DDBJ databases">
        <title>Complete genome sequence of Bradyrhizobium diazoefficiens XF1 isolated from soybean nodule.</title>
        <authorList>
            <person name="Noda R."/>
            <person name="Kakizaki K."/>
            <person name="Minamisawa K."/>
        </authorList>
    </citation>
    <scope>NUCLEOTIDE SEQUENCE</scope>
    <source>
        <strain evidence="15">XF1</strain>
    </source>
</reference>
<dbReference type="EMBL" id="AP023091">
    <property type="protein sequence ID" value="BCE22833.1"/>
    <property type="molecule type" value="Genomic_DNA"/>
</dbReference>
<reference evidence="18" key="5">
    <citation type="submission" date="2020-05" db="EMBL/GenBank/DDBJ databases">
        <title>Complete genome sequence of Bradyrhizobium diazoefficiens XF4 isolated from soybean nodule.</title>
        <authorList>
            <person name="Noda R."/>
            <person name="Kakizaki K."/>
            <person name="Minamisawa K."/>
        </authorList>
    </citation>
    <scope>NUCLEOTIDE SEQUENCE</scope>
    <source>
        <strain evidence="18">XF4</strain>
    </source>
</reference>
<reference evidence="19" key="6">
    <citation type="submission" date="2020-05" db="EMBL/GenBank/DDBJ databases">
        <title>Complete genome sequence of Bradyrhizobium diazoefficiens XF9 isolated from soybean nodule.</title>
        <authorList>
            <person name="Noda R."/>
            <person name="Kakizaki K."/>
            <person name="Minamisawa K."/>
        </authorList>
    </citation>
    <scope>NUCLEOTIDE SEQUENCE</scope>
    <source>
        <strain evidence="19">XF9</strain>
    </source>
</reference>
<keyword evidence="3" id="KW-0813">Transport</keyword>
<gene>
    <name evidence="20" type="ORF">XF10B_54070</name>
    <name evidence="15" type="ORF">XF1B_55140</name>
    <name evidence="16" type="ORF">XF2B_52520</name>
    <name evidence="17" type="ORF">XF3B_53560</name>
    <name evidence="18" type="ORF">XF4B_54460</name>
    <name evidence="19" type="ORF">XF9B_52770</name>
</gene>
<feature type="transmembrane region" description="Helical" evidence="13">
    <location>
        <begin position="45"/>
        <end position="66"/>
    </location>
</feature>
<dbReference type="RefSeq" id="WP_028171681.1">
    <property type="nucleotide sequence ID" value="NZ_AP022639.1"/>
</dbReference>
<dbReference type="InterPro" id="IPR052168">
    <property type="entry name" value="Cytochrome_b561_oxidase"/>
</dbReference>
<keyword evidence="4" id="KW-1003">Cell membrane</keyword>
<keyword evidence="9 13" id="KW-1133">Transmembrane helix</keyword>
<evidence type="ECO:0000256" key="9">
    <source>
        <dbReference type="ARBA" id="ARBA00022989"/>
    </source>
</evidence>
<dbReference type="GO" id="GO:0009055">
    <property type="term" value="F:electron transfer activity"/>
    <property type="evidence" value="ECO:0007669"/>
    <property type="project" value="InterPro"/>
</dbReference>
<evidence type="ECO:0000256" key="3">
    <source>
        <dbReference type="ARBA" id="ARBA00022448"/>
    </source>
</evidence>
<evidence type="ECO:0000313" key="15">
    <source>
        <dbReference type="EMBL" id="BCE22833.1"/>
    </source>
</evidence>
<dbReference type="Pfam" id="PF01292">
    <property type="entry name" value="Ni_hydr_CYTB"/>
    <property type="match status" value="1"/>
</dbReference>
<dbReference type="InterPro" id="IPR011577">
    <property type="entry name" value="Cyt_b561_bac/Ni-Hgenase"/>
</dbReference>
<dbReference type="EMBL" id="AP023093">
    <property type="protein sequence ID" value="BCE40325.1"/>
    <property type="molecule type" value="Genomic_DNA"/>
</dbReference>
<evidence type="ECO:0000256" key="4">
    <source>
        <dbReference type="ARBA" id="ARBA00022475"/>
    </source>
</evidence>
<evidence type="ECO:0000256" key="6">
    <source>
        <dbReference type="ARBA" id="ARBA00022692"/>
    </source>
</evidence>
<feature type="transmembrane region" description="Helical" evidence="13">
    <location>
        <begin position="149"/>
        <end position="172"/>
    </location>
</feature>
<evidence type="ECO:0000256" key="5">
    <source>
        <dbReference type="ARBA" id="ARBA00022617"/>
    </source>
</evidence>
<keyword evidence="7" id="KW-0479">Metal-binding</keyword>
<feature type="domain" description="Cytochrome b561 bacterial/Ni-hydrogenase" evidence="14">
    <location>
        <begin position="7"/>
        <end position="182"/>
    </location>
</feature>
<reference evidence="17" key="4">
    <citation type="submission" date="2020-05" db="EMBL/GenBank/DDBJ databases">
        <title>Complete genome sequence of Bradyrhizobium diazoefficiens XF3 isolated from soybean nodule.</title>
        <authorList>
            <person name="Noda R."/>
            <person name="Kakizaki K."/>
            <person name="Minamisawa K."/>
        </authorList>
    </citation>
    <scope>NUCLEOTIDE SEQUENCE</scope>
    <source>
        <strain evidence="17">XF3</strain>
    </source>
</reference>
<reference evidence="20" key="2">
    <citation type="submission" date="2020-05" db="EMBL/GenBank/DDBJ databases">
        <title>Complete genome sequence of Bradyrhizobium diazoefficiens XF10 isolated from soybean nodule.</title>
        <authorList>
            <person name="Noda R."/>
            <person name="Kakizaki K."/>
            <person name="Minamisawa K."/>
        </authorList>
    </citation>
    <scope>NUCLEOTIDE SEQUENCE</scope>
    <source>
        <strain evidence="20">XF10</strain>
    </source>
</reference>
<keyword evidence="6 13" id="KW-0812">Transmembrane</keyword>
<dbReference type="AlphaFoldDB" id="A0A809ZBU0"/>
<comment type="cofactor">
    <cofactor evidence="1">
        <name>heme b</name>
        <dbReference type="ChEBI" id="CHEBI:60344"/>
    </cofactor>
</comment>
<dbReference type="GO" id="GO:0020037">
    <property type="term" value="F:heme binding"/>
    <property type="evidence" value="ECO:0007669"/>
    <property type="project" value="TreeGrafter"/>
</dbReference>
<evidence type="ECO:0000256" key="12">
    <source>
        <dbReference type="ARBA" id="ARBA00037975"/>
    </source>
</evidence>
<dbReference type="EMBL" id="AP023094">
    <property type="protein sequence ID" value="BCE49097.1"/>
    <property type="molecule type" value="Genomic_DNA"/>
</dbReference>
<evidence type="ECO:0000313" key="19">
    <source>
        <dbReference type="EMBL" id="BCE83856.1"/>
    </source>
</evidence>
<keyword evidence="8" id="KW-0249">Electron transport</keyword>
<evidence type="ECO:0000313" key="20">
    <source>
        <dbReference type="EMBL" id="BCE92609.1"/>
    </source>
</evidence>
<keyword evidence="11 13" id="KW-0472">Membrane</keyword>
<feature type="transmembrane region" description="Helical" evidence="13">
    <location>
        <begin position="14"/>
        <end position="33"/>
    </location>
</feature>
<evidence type="ECO:0000256" key="11">
    <source>
        <dbReference type="ARBA" id="ARBA00023136"/>
    </source>
</evidence>
<evidence type="ECO:0000256" key="13">
    <source>
        <dbReference type="SAM" id="Phobius"/>
    </source>
</evidence>
<proteinExistence type="inferred from homology"/>
<dbReference type="GO" id="GO:0022904">
    <property type="term" value="P:respiratory electron transport chain"/>
    <property type="evidence" value="ECO:0007669"/>
    <property type="project" value="InterPro"/>
</dbReference>
<evidence type="ECO:0000259" key="14">
    <source>
        <dbReference type="Pfam" id="PF01292"/>
    </source>
</evidence>
<keyword evidence="10" id="KW-0408">Iron</keyword>
<dbReference type="Gene3D" id="1.20.950.20">
    <property type="entry name" value="Transmembrane di-heme cytochromes, Chain C"/>
    <property type="match status" value="1"/>
</dbReference>
<dbReference type="GO" id="GO:0005886">
    <property type="term" value="C:plasma membrane"/>
    <property type="evidence" value="ECO:0007669"/>
    <property type="project" value="UniProtKB-SubCell"/>
</dbReference>
<dbReference type="EMBL" id="AP023098">
    <property type="protein sequence ID" value="BCE83856.1"/>
    <property type="molecule type" value="Genomic_DNA"/>
</dbReference>
<dbReference type="SUPFAM" id="SSF81342">
    <property type="entry name" value="Transmembrane di-heme cytochromes"/>
    <property type="match status" value="1"/>
</dbReference>
<evidence type="ECO:0000256" key="1">
    <source>
        <dbReference type="ARBA" id="ARBA00001970"/>
    </source>
</evidence>
<evidence type="ECO:0000256" key="8">
    <source>
        <dbReference type="ARBA" id="ARBA00022982"/>
    </source>
</evidence>
<reference evidence="16" key="3">
    <citation type="submission" date="2020-05" db="EMBL/GenBank/DDBJ databases">
        <title>Complete genome sequence of Bradyrhizobium diazoefficiens XF2 isolated from soybean nodule.</title>
        <authorList>
            <person name="Noda R."/>
            <person name="Kakizaki K."/>
            <person name="Minamisawa K."/>
        </authorList>
    </citation>
    <scope>NUCLEOTIDE SEQUENCE</scope>
    <source>
        <strain evidence="16">XF2</strain>
    </source>
</reference>
<organism evidence="18">
    <name type="scientific">Bradyrhizobium diazoefficiens</name>
    <dbReference type="NCBI Taxonomy" id="1355477"/>
    <lineage>
        <taxon>Bacteria</taxon>
        <taxon>Pseudomonadati</taxon>
        <taxon>Pseudomonadota</taxon>
        <taxon>Alphaproteobacteria</taxon>
        <taxon>Hyphomicrobiales</taxon>
        <taxon>Nitrobacteraceae</taxon>
        <taxon>Bradyrhizobium</taxon>
    </lineage>
</organism>
<dbReference type="InterPro" id="IPR016174">
    <property type="entry name" value="Di-haem_cyt_TM"/>
</dbReference>
<evidence type="ECO:0000256" key="7">
    <source>
        <dbReference type="ARBA" id="ARBA00022723"/>
    </source>
</evidence>
<evidence type="ECO:0000313" key="17">
    <source>
        <dbReference type="EMBL" id="BCE40325.1"/>
    </source>
</evidence>
<comment type="subcellular location">
    <subcellularLocation>
        <location evidence="2">Cell membrane</location>
        <topology evidence="2">Multi-pass membrane protein</topology>
    </subcellularLocation>
</comment>
<feature type="transmembrane region" description="Helical" evidence="13">
    <location>
        <begin position="94"/>
        <end position="116"/>
    </location>
</feature>
<dbReference type="GO" id="GO:0046872">
    <property type="term" value="F:metal ion binding"/>
    <property type="evidence" value="ECO:0007669"/>
    <property type="project" value="UniProtKB-KW"/>
</dbReference>
<sequence length="185" mass="20427">MTSSPDRYGTVPQFLHWATVVLVIVAWTLGIFGDDLPKGGARETGLLVHVSAGLLILAALIMRLVWRAAVPPPPPEPNEFRRWLGAFADPSARLFHYTLYALLVVVPVAGIVTQFARGEALPLLGIYEISSPWIRDRAFAHSVKEIHEIAAHALVFVAFFHAGAALIHHIVFRDNTLNRMLPRGK</sequence>
<protein>
    <submittedName>
        <fullName evidence="18">Cytochrome b561</fullName>
    </submittedName>
</protein>
<keyword evidence="5" id="KW-0349">Heme</keyword>
<comment type="similarity">
    <text evidence="12">Belongs to the cytochrome b561 family.</text>
</comment>
<dbReference type="PANTHER" id="PTHR30529:SF1">
    <property type="entry name" value="CYTOCHROME B561 HOMOLOG 2"/>
    <property type="match status" value="1"/>
</dbReference>
<accession>A0A809ZBU0</accession>
<evidence type="ECO:0000313" key="18">
    <source>
        <dbReference type="EMBL" id="BCE49097.1"/>
    </source>
</evidence>